<keyword evidence="1" id="KW-1015">Disulfide bond</keyword>
<protein>
    <recommendedName>
        <fullName evidence="4">Peptidase S1 domain-containing protein</fullName>
    </recommendedName>
</protein>
<evidence type="ECO:0000313" key="5">
    <source>
        <dbReference type="EMBL" id="OWA53554.1"/>
    </source>
</evidence>
<dbReference type="PANTHER" id="PTHR24256">
    <property type="entry name" value="TRYPTASE-RELATED"/>
    <property type="match status" value="1"/>
</dbReference>
<dbReference type="InterPro" id="IPR009003">
    <property type="entry name" value="Peptidase_S1_PA"/>
</dbReference>
<dbReference type="GO" id="GO:0006508">
    <property type="term" value="P:proteolysis"/>
    <property type="evidence" value="ECO:0007669"/>
    <property type="project" value="InterPro"/>
</dbReference>
<dbReference type="GO" id="GO:0004252">
    <property type="term" value="F:serine-type endopeptidase activity"/>
    <property type="evidence" value="ECO:0007669"/>
    <property type="project" value="InterPro"/>
</dbReference>
<name>A0A9X6RMP1_HYPEX</name>
<dbReference type="AlphaFoldDB" id="A0A9X6RMP1"/>
<comment type="similarity">
    <text evidence="2">Belongs to the peptidase S1 family. CLIP subfamily.</text>
</comment>
<dbReference type="InterPro" id="IPR001314">
    <property type="entry name" value="Peptidase_S1A"/>
</dbReference>
<accession>A0A9X6RMP1</accession>
<proteinExistence type="inferred from homology"/>
<comment type="caution">
    <text evidence="5">The sequence shown here is derived from an EMBL/GenBank/DDBJ whole genome shotgun (WGS) entry which is preliminary data.</text>
</comment>
<reference evidence="6" key="1">
    <citation type="submission" date="2017-01" db="EMBL/GenBank/DDBJ databases">
        <title>Comparative genomics of anhydrobiosis in the tardigrade Hypsibius dujardini.</title>
        <authorList>
            <person name="Yoshida Y."/>
            <person name="Koutsovoulos G."/>
            <person name="Laetsch D."/>
            <person name="Stevens L."/>
            <person name="Kumar S."/>
            <person name="Horikawa D."/>
            <person name="Ishino K."/>
            <person name="Komine S."/>
            <person name="Tomita M."/>
            <person name="Blaxter M."/>
            <person name="Arakawa K."/>
        </authorList>
    </citation>
    <scope>NUCLEOTIDE SEQUENCE [LARGE SCALE GENOMIC DNA]</scope>
    <source>
        <strain evidence="6">Z151</strain>
    </source>
</reference>
<dbReference type="SMART" id="SM00020">
    <property type="entry name" value="Tryp_SPc"/>
    <property type="match status" value="1"/>
</dbReference>
<organism evidence="5 6">
    <name type="scientific">Hypsibius exemplaris</name>
    <name type="common">Freshwater tardigrade</name>
    <dbReference type="NCBI Taxonomy" id="2072580"/>
    <lineage>
        <taxon>Eukaryota</taxon>
        <taxon>Metazoa</taxon>
        <taxon>Ecdysozoa</taxon>
        <taxon>Tardigrada</taxon>
        <taxon>Eutardigrada</taxon>
        <taxon>Parachela</taxon>
        <taxon>Hypsibioidea</taxon>
        <taxon>Hypsibiidae</taxon>
        <taxon>Hypsibius</taxon>
    </lineage>
</organism>
<keyword evidence="3" id="KW-0732">Signal</keyword>
<dbReference type="OrthoDB" id="10059102at2759"/>
<dbReference type="EMBL" id="MTYJ01000329">
    <property type="protein sequence ID" value="OWA53554.1"/>
    <property type="molecule type" value="Genomic_DNA"/>
</dbReference>
<feature type="chain" id="PRO_5040732956" description="Peptidase S1 domain-containing protein" evidence="3">
    <location>
        <begin position="20"/>
        <end position="397"/>
    </location>
</feature>
<feature type="signal peptide" evidence="3">
    <location>
        <begin position="1"/>
        <end position="19"/>
    </location>
</feature>
<dbReference type="SUPFAM" id="SSF50494">
    <property type="entry name" value="Trypsin-like serine proteases"/>
    <property type="match status" value="1"/>
</dbReference>
<dbReference type="InterPro" id="IPR051487">
    <property type="entry name" value="Ser/Thr_Proteases_Immune/Dev"/>
</dbReference>
<feature type="domain" description="Peptidase S1" evidence="4">
    <location>
        <begin position="108"/>
        <end position="380"/>
    </location>
</feature>
<keyword evidence="6" id="KW-1185">Reference proteome</keyword>
<dbReference type="Pfam" id="PF00089">
    <property type="entry name" value="Trypsin"/>
    <property type="match status" value="2"/>
</dbReference>
<gene>
    <name evidence="5" type="ORF">BV898_17977</name>
</gene>
<dbReference type="PRINTS" id="PR00722">
    <property type="entry name" value="CHYMOTRYPSIN"/>
</dbReference>
<evidence type="ECO:0000256" key="1">
    <source>
        <dbReference type="ARBA" id="ARBA00023157"/>
    </source>
</evidence>
<evidence type="ECO:0000256" key="3">
    <source>
        <dbReference type="SAM" id="SignalP"/>
    </source>
</evidence>
<dbReference type="Proteomes" id="UP000192578">
    <property type="component" value="Unassembled WGS sequence"/>
</dbReference>
<dbReference type="InterPro" id="IPR001254">
    <property type="entry name" value="Trypsin_dom"/>
</dbReference>
<dbReference type="Gene3D" id="2.40.10.10">
    <property type="entry name" value="Trypsin-like serine proteases"/>
    <property type="match status" value="2"/>
</dbReference>
<evidence type="ECO:0000256" key="2">
    <source>
        <dbReference type="ARBA" id="ARBA00024195"/>
    </source>
</evidence>
<evidence type="ECO:0000313" key="6">
    <source>
        <dbReference type="Proteomes" id="UP000192578"/>
    </source>
</evidence>
<dbReference type="PROSITE" id="PS50240">
    <property type="entry name" value="TRYPSIN_DOM"/>
    <property type="match status" value="1"/>
</dbReference>
<evidence type="ECO:0000259" key="4">
    <source>
        <dbReference type="PROSITE" id="PS50240"/>
    </source>
</evidence>
<dbReference type="InterPro" id="IPR043504">
    <property type="entry name" value="Peptidase_S1_PA_chymotrypsin"/>
</dbReference>
<sequence>MFRWMLTALVLAVPDGTDSIAEAFRHEAGYDKVHTDNYGTTSVAGLTSVDPVARPSSHPRKLVRVVFARTVQLYHGFSIRVPATECLRKWCGGNLLLAEKLCDGNVDCPGGRTKRPTGCGETAQLPWQISMLSNGRHNCGGSIIDHQWVVTAALAALADPRNTGRVVNMTLEVETSEVNAWTYDVERVVSHPRYNRDGPRSKRHLPPETSWHRSASLKYRSSKLSLHDREQYVLFFCLAIFFNEHVFPFVCQLLITLRSALMLHHRLGSRRQVRPQRREGDSSGHNLQQVDVKLVEQSACRTAYANLPAPPPSRLIMLCGYNPGKDSCQGDSGGRLSALVSPTAPSGNLSGVVSWDSKFFATAQNRYKRRINTSVPLQWVCLAGIPGLYAQGRPFPP</sequence>